<evidence type="ECO:0000313" key="2">
    <source>
        <dbReference type="Proteomes" id="UP000069015"/>
    </source>
</evidence>
<proteinExistence type="predicted"/>
<dbReference type="EMBL" id="CP013613">
    <property type="protein sequence ID" value="ALU46115.1"/>
    <property type="molecule type" value="Genomic_DNA"/>
</dbReference>
<dbReference type="KEGG" id="prr:AT705_24445"/>
<dbReference type="Proteomes" id="UP000069015">
    <property type="component" value="Plasmid pMBL6842"/>
</dbReference>
<dbReference type="AlphaFoldDB" id="A0A0U3H4A4"/>
<accession>A0A0U3H4A4</accession>
<name>A0A0U3H4A4_9GAMM</name>
<geneLocation type="plasmid" evidence="1 2">
    <name>pMBL6842</name>
</geneLocation>
<sequence>MNLFTHSALQAYALPLFTDTLAAVANSAPDDDLTHYLDGLRALLVRAFVRACCIPGESLAVDDGQDVHLALLLWHSLSDLPCPYALQDMLAQARLTLALQQQASLDQVITACDRLRHSTLPLSARDGEIWQLFYQQLFNYNEEIA</sequence>
<reference evidence="1 2" key="1">
    <citation type="submission" date="2015-12" db="EMBL/GenBank/DDBJ databases">
        <title>Complete genome sequence of Pseudoalteromonas rubra SCSIO 6842, harboring a conjugative plasmid.</title>
        <authorList>
            <person name="Li B."/>
            <person name="Wang X."/>
        </authorList>
    </citation>
    <scope>NUCLEOTIDE SEQUENCE [LARGE SCALE GENOMIC DNA]</scope>
    <source>
        <strain evidence="1 2">SCSIO 6842</strain>
        <plasmid evidence="2">Plasmid pMBL6842</plasmid>
    </source>
</reference>
<protein>
    <submittedName>
        <fullName evidence="1">Uncharacterized protein</fullName>
    </submittedName>
</protein>
<evidence type="ECO:0000313" key="1">
    <source>
        <dbReference type="EMBL" id="ALU46115.1"/>
    </source>
</evidence>
<dbReference type="RefSeq" id="WP_058798950.1">
    <property type="nucleotide sequence ID" value="NZ_CP013613.1"/>
</dbReference>
<gene>
    <name evidence="1" type="ORF">AT705_24445</name>
</gene>
<keyword evidence="1" id="KW-0614">Plasmid</keyword>
<organism evidence="1 2">
    <name type="scientific">Pseudoalteromonas rubra</name>
    <dbReference type="NCBI Taxonomy" id="43658"/>
    <lineage>
        <taxon>Bacteria</taxon>
        <taxon>Pseudomonadati</taxon>
        <taxon>Pseudomonadota</taxon>
        <taxon>Gammaproteobacteria</taxon>
        <taxon>Alteromonadales</taxon>
        <taxon>Pseudoalteromonadaceae</taxon>
        <taxon>Pseudoalteromonas</taxon>
    </lineage>
</organism>